<accession>A0ACC1JY01</accession>
<name>A0ACC1JY01_9FUNG</name>
<organism evidence="1 2">
    <name type="scientific">Coemansia nantahalensis</name>
    <dbReference type="NCBI Taxonomy" id="2789366"/>
    <lineage>
        <taxon>Eukaryota</taxon>
        <taxon>Fungi</taxon>
        <taxon>Fungi incertae sedis</taxon>
        <taxon>Zoopagomycota</taxon>
        <taxon>Kickxellomycotina</taxon>
        <taxon>Kickxellomycetes</taxon>
        <taxon>Kickxellales</taxon>
        <taxon>Kickxellaceae</taxon>
        <taxon>Coemansia</taxon>
    </lineage>
</organism>
<evidence type="ECO:0000313" key="1">
    <source>
        <dbReference type="EMBL" id="KAJ2769442.1"/>
    </source>
</evidence>
<dbReference type="EMBL" id="JANBUJ010000936">
    <property type="protein sequence ID" value="KAJ2769442.1"/>
    <property type="molecule type" value="Genomic_DNA"/>
</dbReference>
<protein>
    <submittedName>
        <fullName evidence="1">Uncharacterized protein</fullName>
    </submittedName>
</protein>
<dbReference type="Proteomes" id="UP001140234">
    <property type="component" value="Unassembled WGS sequence"/>
</dbReference>
<comment type="caution">
    <text evidence="1">The sequence shown here is derived from an EMBL/GenBank/DDBJ whole genome shotgun (WGS) entry which is preliminary data.</text>
</comment>
<keyword evidence="2" id="KW-1185">Reference proteome</keyword>
<sequence length="601" mass="65104">MLWAAAAAQRLPGECLHGILDCLWGDSVAARFLERRSQYARDYDQRRAHRALAARALAPLHVCRAWRACAVRRFFRYVVVDLRRSGRAHPLPMSAQSVVSRLFVLLPAVDAHTIADAAQNVLCSLPLPLTKARILALCVFEGGAPHAANSASDGTLLTSRAMELAAALRHVAPRADSIWLQTQDAVGAGMRLVVEALLAGPPPAPVVTAINLPSLSSVRSGQAIDVIRRCARDLVFLSLGSVFGGALSDLVSPAAAGGGCLVYRRLRRLLFTVDADARIFTRPLAAAAAAQQQQQQSSPFPQLEELYFDDAESNGLPREEWYAPLYDMFLRHENTVLRYLTFPIVYNTQRTVGRHNCPRLAGLRHIKCCWATGAWGALQQDSDSTRVLKAIATIPTLECYVHPSYIARLSGRPTEIGCRDLSRLDLYGWPLTLADLAWVLRAFGRLHVLRVTLVSAPETDDSAGDLALLPVRSPVSHLAVGSTDAGLCGSELAWLLAALQSLRRLAAVSLYSGAYAYVKGAVAGSDGVLRRVRIANLDRCELLGQATSADAHSFRSPLAQFTTARAPVDGSVDTARRAPPAPGSRSRSTSWNVVRQLLIDG</sequence>
<reference evidence="1" key="1">
    <citation type="submission" date="2022-07" db="EMBL/GenBank/DDBJ databases">
        <title>Phylogenomic reconstructions and comparative analyses of Kickxellomycotina fungi.</title>
        <authorList>
            <person name="Reynolds N.K."/>
            <person name="Stajich J.E."/>
            <person name="Barry K."/>
            <person name="Grigoriev I.V."/>
            <person name="Crous P."/>
            <person name="Smith M.E."/>
        </authorList>
    </citation>
    <scope>NUCLEOTIDE SEQUENCE</scope>
    <source>
        <strain evidence="1">CBS 109366</strain>
    </source>
</reference>
<gene>
    <name evidence="1" type="ORF">IWQ57_003104</name>
</gene>
<proteinExistence type="predicted"/>
<evidence type="ECO:0000313" key="2">
    <source>
        <dbReference type="Proteomes" id="UP001140234"/>
    </source>
</evidence>